<feature type="transmembrane region" description="Helical" evidence="8">
    <location>
        <begin position="186"/>
        <end position="210"/>
    </location>
</feature>
<dbReference type="InterPro" id="IPR011606">
    <property type="entry name" value="Brnchd-chn_aa_trnsp_permease"/>
</dbReference>
<comment type="similarity">
    <text evidence="2">Belongs to the AzlC family.</text>
</comment>
<keyword evidence="3" id="KW-0813">Transport</keyword>
<evidence type="ECO:0000256" key="2">
    <source>
        <dbReference type="ARBA" id="ARBA00010735"/>
    </source>
</evidence>
<dbReference type="RefSeq" id="WP_408622726.1">
    <property type="nucleotide sequence ID" value="NZ_JBEQCT010000002.1"/>
</dbReference>
<feature type="transmembrane region" description="Helical" evidence="8">
    <location>
        <begin position="12"/>
        <end position="33"/>
    </location>
</feature>
<keyword evidence="4" id="KW-1003">Cell membrane</keyword>
<gene>
    <name evidence="9" type="ORF">ABUE30_05575</name>
</gene>
<feature type="transmembrane region" description="Helical" evidence="8">
    <location>
        <begin position="161"/>
        <end position="179"/>
    </location>
</feature>
<evidence type="ECO:0000256" key="6">
    <source>
        <dbReference type="ARBA" id="ARBA00022989"/>
    </source>
</evidence>
<sequence length="234" mass="24773">MRYVAAGLRDSLAIVAGYLPVGFSFGLTAQHAGLSPWMTMAVSMFIYAGASQFVLVGLVSAGAGIFNTLLAILLINVRHLFYGPAIARFFTATKERLPLAVLAYGLTDEVFASASGRMAEIPSSVRRRWFFGVALGAYSAWLTGTGLGILLGQSLTAGPMWLNQTVSFVLPALFVSLLLELMRSVSLAVIVSAALITLVLLPFTAVHWAMLLGMAGGAFLGVPSMKKQGAHDES</sequence>
<keyword evidence="5 8" id="KW-0812">Transmembrane</keyword>
<feature type="transmembrane region" description="Helical" evidence="8">
    <location>
        <begin position="53"/>
        <end position="75"/>
    </location>
</feature>
<dbReference type="Pfam" id="PF03591">
    <property type="entry name" value="AzlC"/>
    <property type="match status" value="1"/>
</dbReference>
<comment type="subcellular location">
    <subcellularLocation>
        <location evidence="1">Cell membrane</location>
        <topology evidence="1">Multi-pass membrane protein</topology>
    </subcellularLocation>
</comment>
<name>A0ABW9G4F9_9GAMM</name>
<protein>
    <submittedName>
        <fullName evidence="9">AzlC family ABC transporter permease</fullName>
    </submittedName>
</protein>
<evidence type="ECO:0000313" key="10">
    <source>
        <dbReference type="Proteomes" id="UP001629953"/>
    </source>
</evidence>
<evidence type="ECO:0000256" key="8">
    <source>
        <dbReference type="SAM" id="Phobius"/>
    </source>
</evidence>
<evidence type="ECO:0000313" key="9">
    <source>
        <dbReference type="EMBL" id="MFM2484541.1"/>
    </source>
</evidence>
<keyword evidence="10" id="KW-1185">Reference proteome</keyword>
<feature type="transmembrane region" description="Helical" evidence="8">
    <location>
        <begin position="129"/>
        <end position="149"/>
    </location>
</feature>
<evidence type="ECO:0000256" key="7">
    <source>
        <dbReference type="ARBA" id="ARBA00023136"/>
    </source>
</evidence>
<dbReference type="PANTHER" id="PTHR34979">
    <property type="entry name" value="INNER MEMBRANE PROTEIN YGAZ"/>
    <property type="match status" value="1"/>
</dbReference>
<evidence type="ECO:0000256" key="3">
    <source>
        <dbReference type="ARBA" id="ARBA00022448"/>
    </source>
</evidence>
<evidence type="ECO:0000256" key="4">
    <source>
        <dbReference type="ARBA" id="ARBA00022475"/>
    </source>
</evidence>
<evidence type="ECO:0000256" key="5">
    <source>
        <dbReference type="ARBA" id="ARBA00022692"/>
    </source>
</evidence>
<reference evidence="9 10" key="1">
    <citation type="journal article" date="2013" name="Int. J. Syst. Evol. Microbiol.">
        <title>Celerinatantimonas yamalensis sp. nov., a cold-adapted diazotrophic bacterium from a cold permafrost brine.</title>
        <authorList>
            <person name="Shcherbakova V."/>
            <person name="Chuvilskaya N."/>
            <person name="Rivkina E."/>
            <person name="Demidov N."/>
            <person name="Uchaeva V."/>
            <person name="Suetin S."/>
            <person name="Suzina N."/>
            <person name="Gilichinsky D."/>
        </authorList>
    </citation>
    <scope>NUCLEOTIDE SEQUENCE [LARGE SCALE GENOMIC DNA]</scope>
    <source>
        <strain evidence="9 10">C7</strain>
    </source>
</reference>
<keyword evidence="7 8" id="KW-0472">Membrane</keyword>
<proteinExistence type="inferred from homology"/>
<keyword evidence="6 8" id="KW-1133">Transmembrane helix</keyword>
<organism evidence="9 10">
    <name type="scientific">Celerinatantimonas yamalensis</name>
    <dbReference type="NCBI Taxonomy" id="559956"/>
    <lineage>
        <taxon>Bacteria</taxon>
        <taxon>Pseudomonadati</taxon>
        <taxon>Pseudomonadota</taxon>
        <taxon>Gammaproteobacteria</taxon>
        <taxon>Celerinatantimonadaceae</taxon>
        <taxon>Celerinatantimonas</taxon>
    </lineage>
</organism>
<dbReference type="Proteomes" id="UP001629953">
    <property type="component" value="Unassembled WGS sequence"/>
</dbReference>
<accession>A0ABW9G4F9</accession>
<evidence type="ECO:0000256" key="1">
    <source>
        <dbReference type="ARBA" id="ARBA00004651"/>
    </source>
</evidence>
<dbReference type="PANTHER" id="PTHR34979:SF1">
    <property type="entry name" value="INNER MEMBRANE PROTEIN YGAZ"/>
    <property type="match status" value="1"/>
</dbReference>
<dbReference type="EMBL" id="JBEQCT010000002">
    <property type="protein sequence ID" value="MFM2484541.1"/>
    <property type="molecule type" value="Genomic_DNA"/>
</dbReference>
<comment type="caution">
    <text evidence="9">The sequence shown here is derived from an EMBL/GenBank/DDBJ whole genome shotgun (WGS) entry which is preliminary data.</text>
</comment>